<evidence type="ECO:0000256" key="7">
    <source>
        <dbReference type="ARBA" id="ARBA00047899"/>
    </source>
</evidence>
<evidence type="ECO:0000313" key="12">
    <source>
        <dbReference type="Proteomes" id="UP000073492"/>
    </source>
</evidence>
<keyword evidence="6" id="KW-0067">ATP-binding</keyword>
<reference evidence="11 12" key="1">
    <citation type="submission" date="2015-07" db="EMBL/GenBank/DDBJ databases">
        <title>Comparative genomics of the Sigatoka disease complex on banana suggests a link between parallel evolutionary changes in Pseudocercospora fijiensis and Pseudocercospora eumusae and increased virulence on the banana host.</title>
        <authorList>
            <person name="Chang T.-C."/>
            <person name="Salvucci A."/>
            <person name="Crous P.W."/>
            <person name="Stergiopoulos I."/>
        </authorList>
    </citation>
    <scope>NUCLEOTIDE SEQUENCE [LARGE SCALE GENOMIC DNA]</scope>
    <source>
        <strain evidence="11 12">CBS 116634</strain>
    </source>
</reference>
<dbReference type="Gene3D" id="1.10.510.10">
    <property type="entry name" value="Transferase(Phosphotransferase) domain 1"/>
    <property type="match status" value="1"/>
</dbReference>
<keyword evidence="2" id="KW-0723">Serine/threonine-protein kinase</keyword>
<dbReference type="SMART" id="SM00220">
    <property type="entry name" value="S_TKc"/>
    <property type="match status" value="1"/>
</dbReference>
<evidence type="ECO:0000256" key="1">
    <source>
        <dbReference type="ARBA" id="ARBA00012513"/>
    </source>
</evidence>
<evidence type="ECO:0000256" key="2">
    <source>
        <dbReference type="ARBA" id="ARBA00022527"/>
    </source>
</evidence>
<dbReference type="Proteomes" id="UP000073492">
    <property type="component" value="Unassembled WGS sequence"/>
</dbReference>
<gene>
    <name evidence="11" type="ORF">AC579_2321</name>
</gene>
<dbReference type="STRING" id="113226.A0A139I7N3"/>
<evidence type="ECO:0000259" key="10">
    <source>
        <dbReference type="PROSITE" id="PS50011"/>
    </source>
</evidence>
<comment type="catalytic activity">
    <reaction evidence="8">
        <text>L-seryl-[protein] + ATP = O-phospho-L-seryl-[protein] + ADP + H(+)</text>
        <dbReference type="Rhea" id="RHEA:17989"/>
        <dbReference type="Rhea" id="RHEA-COMP:9863"/>
        <dbReference type="Rhea" id="RHEA-COMP:11604"/>
        <dbReference type="ChEBI" id="CHEBI:15378"/>
        <dbReference type="ChEBI" id="CHEBI:29999"/>
        <dbReference type="ChEBI" id="CHEBI:30616"/>
        <dbReference type="ChEBI" id="CHEBI:83421"/>
        <dbReference type="ChEBI" id="CHEBI:456216"/>
        <dbReference type="EC" id="2.7.11.1"/>
    </reaction>
</comment>
<evidence type="ECO:0000256" key="9">
    <source>
        <dbReference type="SAM" id="MobiDB-lite"/>
    </source>
</evidence>
<keyword evidence="12" id="KW-1185">Reference proteome</keyword>
<evidence type="ECO:0000256" key="3">
    <source>
        <dbReference type="ARBA" id="ARBA00022679"/>
    </source>
</evidence>
<dbReference type="CDD" id="cd00180">
    <property type="entry name" value="PKc"/>
    <property type="match status" value="1"/>
</dbReference>
<organism evidence="11 12">
    <name type="scientific">Pseudocercospora musae</name>
    <dbReference type="NCBI Taxonomy" id="113226"/>
    <lineage>
        <taxon>Eukaryota</taxon>
        <taxon>Fungi</taxon>
        <taxon>Dikarya</taxon>
        <taxon>Ascomycota</taxon>
        <taxon>Pezizomycotina</taxon>
        <taxon>Dothideomycetes</taxon>
        <taxon>Dothideomycetidae</taxon>
        <taxon>Mycosphaerellales</taxon>
        <taxon>Mycosphaerellaceae</taxon>
        <taxon>Pseudocercospora</taxon>
    </lineage>
</organism>
<evidence type="ECO:0000256" key="8">
    <source>
        <dbReference type="ARBA" id="ARBA00048679"/>
    </source>
</evidence>
<evidence type="ECO:0000313" key="11">
    <source>
        <dbReference type="EMBL" id="KXT10761.1"/>
    </source>
</evidence>
<keyword evidence="3" id="KW-0808">Transferase</keyword>
<dbReference type="EC" id="2.7.11.1" evidence="1"/>
<feature type="region of interest" description="Disordered" evidence="9">
    <location>
        <begin position="388"/>
        <end position="441"/>
    </location>
</feature>
<dbReference type="InterPro" id="IPR011009">
    <property type="entry name" value="Kinase-like_dom_sf"/>
</dbReference>
<keyword evidence="4" id="KW-0547">Nucleotide-binding</keyword>
<dbReference type="InterPro" id="IPR008271">
    <property type="entry name" value="Ser/Thr_kinase_AS"/>
</dbReference>
<dbReference type="GO" id="GO:0004674">
    <property type="term" value="F:protein serine/threonine kinase activity"/>
    <property type="evidence" value="ECO:0007669"/>
    <property type="project" value="UniProtKB-KW"/>
</dbReference>
<dbReference type="AlphaFoldDB" id="A0A139I7N3"/>
<dbReference type="Pfam" id="PF00069">
    <property type="entry name" value="Pkinase"/>
    <property type="match status" value="1"/>
</dbReference>
<comment type="catalytic activity">
    <reaction evidence="7">
        <text>L-threonyl-[protein] + ATP = O-phospho-L-threonyl-[protein] + ADP + H(+)</text>
        <dbReference type="Rhea" id="RHEA:46608"/>
        <dbReference type="Rhea" id="RHEA-COMP:11060"/>
        <dbReference type="Rhea" id="RHEA-COMP:11605"/>
        <dbReference type="ChEBI" id="CHEBI:15378"/>
        <dbReference type="ChEBI" id="CHEBI:30013"/>
        <dbReference type="ChEBI" id="CHEBI:30616"/>
        <dbReference type="ChEBI" id="CHEBI:61977"/>
        <dbReference type="ChEBI" id="CHEBI:456216"/>
        <dbReference type="EC" id="2.7.11.1"/>
    </reaction>
</comment>
<dbReference type="SUPFAM" id="SSF56112">
    <property type="entry name" value="Protein kinase-like (PK-like)"/>
    <property type="match status" value="1"/>
</dbReference>
<name>A0A139I7N3_9PEZI</name>
<dbReference type="InterPro" id="IPR000719">
    <property type="entry name" value="Prot_kinase_dom"/>
</dbReference>
<dbReference type="PROSITE" id="PS50011">
    <property type="entry name" value="PROTEIN_KINASE_DOM"/>
    <property type="match status" value="1"/>
</dbReference>
<evidence type="ECO:0000256" key="4">
    <source>
        <dbReference type="ARBA" id="ARBA00022741"/>
    </source>
</evidence>
<comment type="caution">
    <text evidence="11">The sequence shown here is derived from an EMBL/GenBank/DDBJ whole genome shotgun (WGS) entry which is preliminary data.</text>
</comment>
<dbReference type="EMBL" id="LFZO01000239">
    <property type="protein sequence ID" value="KXT10760.1"/>
    <property type="molecule type" value="Genomic_DNA"/>
</dbReference>
<dbReference type="EMBL" id="LFZO01000239">
    <property type="protein sequence ID" value="KXT10761.1"/>
    <property type="molecule type" value="Genomic_DNA"/>
</dbReference>
<proteinExistence type="predicted"/>
<evidence type="ECO:0000256" key="5">
    <source>
        <dbReference type="ARBA" id="ARBA00022777"/>
    </source>
</evidence>
<keyword evidence="5" id="KW-0418">Kinase</keyword>
<evidence type="ECO:0000256" key="6">
    <source>
        <dbReference type="ARBA" id="ARBA00022840"/>
    </source>
</evidence>
<dbReference type="GO" id="GO:0005634">
    <property type="term" value="C:nucleus"/>
    <property type="evidence" value="ECO:0007669"/>
    <property type="project" value="TreeGrafter"/>
</dbReference>
<dbReference type="PANTHER" id="PTHR43671:SF98">
    <property type="entry name" value="SERINE_THREONINE-PROTEIN KINASE NEK11"/>
    <property type="match status" value="1"/>
</dbReference>
<dbReference type="OrthoDB" id="310217at2759"/>
<dbReference type="PROSITE" id="PS00108">
    <property type="entry name" value="PROTEIN_KINASE_ST"/>
    <property type="match status" value="1"/>
</dbReference>
<dbReference type="InterPro" id="IPR050660">
    <property type="entry name" value="NEK_Ser/Thr_kinase"/>
</dbReference>
<protein>
    <recommendedName>
        <fullName evidence="1">non-specific serine/threonine protein kinase</fullName>
        <ecNumber evidence="1">2.7.11.1</ecNumber>
    </recommendedName>
</protein>
<dbReference type="EMBL" id="LFZO01000239">
    <property type="protein sequence ID" value="KXT10759.1"/>
    <property type="molecule type" value="Genomic_DNA"/>
</dbReference>
<accession>A0A139I7N3</accession>
<sequence>MSSNSRVNCSPTHKRRVTILQIVWHAMQTVAARLSSSGIIGRTTDLVLIRAVEERDIGFDPAEGFHAVQEFSNGSEGQIFLVEGGTSKKQFILKRVRSNVWNLHCRANEPRMLGDYTRPHPRIINMRFDMPDPLDSSHWLIYMEYCSGGSLFDQYNKWIMHRRQHMPEVFLLHCIIQIAEALAYLHFGLRYIGRGQYTQDANHAPMIHGDIKDENILLRWPENATGGMPDLVLADFGTAKLLHDREARVNAGTPSFNAPEDMAIIGGYKPSFENIAIFLQAVNSRSVAADMYSFGLVAYMFAEKAKKPIQIGTDPITLGISREYKTPGLVELIRSMLAVEPEQRAEASFDPEKGMLPQIHRLRKARDMMIAKHGPLDLTEWLPIRKAASPGQKMTSDDRVDSKLSNDTNRSDNIIGALPAPEMRAASTGSTFSSTEYREDD</sequence>
<dbReference type="GO" id="GO:0005524">
    <property type="term" value="F:ATP binding"/>
    <property type="evidence" value="ECO:0007669"/>
    <property type="project" value="UniProtKB-KW"/>
</dbReference>
<dbReference type="PANTHER" id="PTHR43671">
    <property type="entry name" value="SERINE/THREONINE-PROTEIN KINASE NEK"/>
    <property type="match status" value="1"/>
</dbReference>
<feature type="compositionally biased region" description="Basic and acidic residues" evidence="9">
    <location>
        <begin position="395"/>
        <end position="404"/>
    </location>
</feature>
<feature type="domain" description="Protein kinase" evidence="10">
    <location>
        <begin position="65"/>
        <end position="359"/>
    </location>
</feature>